<keyword evidence="5" id="KW-0805">Transcription regulation</keyword>
<dbReference type="InterPro" id="IPR047057">
    <property type="entry name" value="MerR_fam"/>
</dbReference>
<evidence type="ECO:0000259" key="8">
    <source>
        <dbReference type="PROSITE" id="PS50937"/>
    </source>
</evidence>
<dbReference type="InterPro" id="IPR010211">
    <property type="entry name" value="Redox-sen_tscrpt-act_SoxR"/>
</dbReference>
<evidence type="ECO:0000256" key="6">
    <source>
        <dbReference type="ARBA" id="ARBA00023125"/>
    </source>
</evidence>
<dbReference type="PROSITE" id="PS00552">
    <property type="entry name" value="HTH_MERR_1"/>
    <property type="match status" value="1"/>
</dbReference>
<evidence type="ECO:0000256" key="4">
    <source>
        <dbReference type="ARBA" id="ARBA00023014"/>
    </source>
</evidence>
<keyword evidence="10" id="KW-1185">Reference proteome</keyword>
<reference evidence="9 10" key="1">
    <citation type="submission" date="2021-04" db="EMBL/GenBank/DDBJ databases">
        <title>The genome sequence of Ideonella sp. 3Y2.</title>
        <authorList>
            <person name="Liu Y."/>
        </authorList>
    </citation>
    <scope>NUCLEOTIDE SEQUENCE [LARGE SCALE GENOMIC DNA]</scope>
    <source>
        <strain evidence="9 10">3Y2</strain>
    </source>
</reference>
<evidence type="ECO:0000256" key="7">
    <source>
        <dbReference type="ARBA" id="ARBA00023163"/>
    </source>
</evidence>
<dbReference type="SUPFAM" id="SSF46955">
    <property type="entry name" value="Putative DNA-binding domain"/>
    <property type="match status" value="1"/>
</dbReference>
<dbReference type="PANTHER" id="PTHR30204:SF0">
    <property type="entry name" value="REDOX-SENSITIVE TRANSCRIPTIONAL ACTIVATOR SOXR"/>
    <property type="match status" value="1"/>
</dbReference>
<dbReference type="SMART" id="SM00422">
    <property type="entry name" value="HTH_MERR"/>
    <property type="match status" value="1"/>
</dbReference>
<dbReference type="GO" id="GO:0051537">
    <property type="term" value="F:2 iron, 2 sulfur cluster binding"/>
    <property type="evidence" value="ECO:0007669"/>
    <property type="project" value="UniProtKB-KW"/>
</dbReference>
<dbReference type="Gene3D" id="1.10.1660.10">
    <property type="match status" value="1"/>
</dbReference>
<comment type="caution">
    <text evidence="9">The sequence shown here is derived from an EMBL/GenBank/DDBJ whole genome shotgun (WGS) entry which is preliminary data.</text>
</comment>
<keyword evidence="1" id="KW-0001">2Fe-2S</keyword>
<evidence type="ECO:0000313" key="9">
    <source>
        <dbReference type="EMBL" id="MBQ0929469.1"/>
    </source>
</evidence>
<feature type="domain" description="HTH merR-type" evidence="8">
    <location>
        <begin position="9"/>
        <end position="77"/>
    </location>
</feature>
<dbReference type="PRINTS" id="PR00040">
    <property type="entry name" value="HTHMERR"/>
</dbReference>
<name>A0A940Y359_9BURK</name>
<gene>
    <name evidence="9" type="primary">soxR</name>
    <name evidence="9" type="ORF">KAK03_03155</name>
</gene>
<dbReference type="InterPro" id="IPR009061">
    <property type="entry name" value="DNA-bd_dom_put_sf"/>
</dbReference>
<dbReference type="RefSeq" id="WP_210851709.1">
    <property type="nucleotide sequence ID" value="NZ_JAGQDD010000001.1"/>
</dbReference>
<dbReference type="GO" id="GO:0046872">
    <property type="term" value="F:metal ion binding"/>
    <property type="evidence" value="ECO:0007669"/>
    <property type="project" value="UniProtKB-KW"/>
</dbReference>
<evidence type="ECO:0000256" key="1">
    <source>
        <dbReference type="ARBA" id="ARBA00022714"/>
    </source>
</evidence>
<dbReference type="AlphaFoldDB" id="A0A940Y359"/>
<keyword evidence="4" id="KW-0411">Iron-sulfur</keyword>
<dbReference type="GO" id="GO:0003677">
    <property type="term" value="F:DNA binding"/>
    <property type="evidence" value="ECO:0007669"/>
    <property type="project" value="UniProtKB-KW"/>
</dbReference>
<dbReference type="Pfam" id="PF00376">
    <property type="entry name" value="MerR"/>
    <property type="match status" value="1"/>
</dbReference>
<dbReference type="Proteomes" id="UP000676246">
    <property type="component" value="Unassembled WGS sequence"/>
</dbReference>
<keyword evidence="3" id="KW-0408">Iron</keyword>
<accession>A0A940Y359</accession>
<sequence>MATSPEDGWLTIGELARRAGVAASTLRFYEAEGLIRGGRSSGNQRRYAKDTLRRVAFIRVAQGVGLGLAEVRQALATLPDARTPTAADWKRLSSAWQPLLQARIDALCALRDQLESCIGCGCLSLKACRLYNPGDGAARWGAGPRYLMGNRSSDLDSAATES</sequence>
<protein>
    <submittedName>
        <fullName evidence="9">Redox-sensitive transcriptional activator SoxR</fullName>
    </submittedName>
</protein>
<keyword evidence="6" id="KW-0238">DNA-binding</keyword>
<keyword evidence="2" id="KW-0479">Metal-binding</keyword>
<dbReference type="GO" id="GO:0003700">
    <property type="term" value="F:DNA-binding transcription factor activity"/>
    <property type="evidence" value="ECO:0007669"/>
    <property type="project" value="InterPro"/>
</dbReference>
<dbReference type="EMBL" id="JAGQDD010000001">
    <property type="protein sequence ID" value="MBQ0929469.1"/>
    <property type="molecule type" value="Genomic_DNA"/>
</dbReference>
<dbReference type="InterPro" id="IPR015358">
    <property type="entry name" value="Tscrpt_reg_MerR_DNA-bd"/>
</dbReference>
<evidence type="ECO:0000256" key="2">
    <source>
        <dbReference type="ARBA" id="ARBA00022723"/>
    </source>
</evidence>
<dbReference type="Pfam" id="PF09278">
    <property type="entry name" value="MerR-DNA-bind"/>
    <property type="match status" value="1"/>
</dbReference>
<evidence type="ECO:0000256" key="3">
    <source>
        <dbReference type="ARBA" id="ARBA00023004"/>
    </source>
</evidence>
<proteinExistence type="predicted"/>
<organism evidence="9 10">
    <name type="scientific">Ideonella alba</name>
    <dbReference type="NCBI Taxonomy" id="2824118"/>
    <lineage>
        <taxon>Bacteria</taxon>
        <taxon>Pseudomonadati</taxon>
        <taxon>Pseudomonadota</taxon>
        <taxon>Betaproteobacteria</taxon>
        <taxon>Burkholderiales</taxon>
        <taxon>Sphaerotilaceae</taxon>
        <taxon>Ideonella</taxon>
    </lineage>
</organism>
<keyword evidence="7" id="KW-0804">Transcription</keyword>
<evidence type="ECO:0000256" key="5">
    <source>
        <dbReference type="ARBA" id="ARBA00023015"/>
    </source>
</evidence>
<dbReference type="PROSITE" id="PS50937">
    <property type="entry name" value="HTH_MERR_2"/>
    <property type="match status" value="1"/>
</dbReference>
<dbReference type="GO" id="GO:0006979">
    <property type="term" value="P:response to oxidative stress"/>
    <property type="evidence" value="ECO:0007669"/>
    <property type="project" value="InterPro"/>
</dbReference>
<dbReference type="CDD" id="cd01110">
    <property type="entry name" value="HTH_SoxR"/>
    <property type="match status" value="1"/>
</dbReference>
<dbReference type="NCBIfam" id="TIGR01950">
    <property type="entry name" value="SoxR"/>
    <property type="match status" value="1"/>
</dbReference>
<evidence type="ECO:0000313" key="10">
    <source>
        <dbReference type="Proteomes" id="UP000676246"/>
    </source>
</evidence>
<dbReference type="PANTHER" id="PTHR30204">
    <property type="entry name" value="REDOX-CYCLING DRUG-SENSING TRANSCRIPTIONAL ACTIVATOR SOXR"/>
    <property type="match status" value="1"/>
</dbReference>
<dbReference type="InterPro" id="IPR000551">
    <property type="entry name" value="MerR-type_HTH_dom"/>
</dbReference>